<dbReference type="RefSeq" id="WP_153500965.1">
    <property type="nucleotide sequence ID" value="NZ_JBMZXE010000033.1"/>
</dbReference>
<dbReference type="Proteomes" id="UP000469421">
    <property type="component" value="Unassembled WGS sequence"/>
</dbReference>
<keyword evidence="2 4" id="KW-0378">Hydrolase</keyword>
<feature type="active site" evidence="4 5">
    <location>
        <position position="171"/>
    </location>
</feature>
<dbReference type="CDD" id="cd16432">
    <property type="entry name" value="CheB_Rec"/>
    <property type="match status" value="1"/>
</dbReference>
<dbReference type="Pfam" id="PF01339">
    <property type="entry name" value="CheB_methylest"/>
    <property type="match status" value="1"/>
</dbReference>
<comment type="PTM">
    <text evidence="4">Phosphorylated by CheA. Phosphorylation of the N-terminal regulatory domain activates the methylesterase activity.</text>
</comment>
<evidence type="ECO:0000259" key="7">
    <source>
        <dbReference type="PROSITE" id="PS50110"/>
    </source>
</evidence>
<evidence type="ECO:0000259" key="8">
    <source>
        <dbReference type="PROSITE" id="PS50122"/>
    </source>
</evidence>
<proteinExistence type="inferred from homology"/>
<comment type="caution">
    <text evidence="9">The sequence shown here is derived from an EMBL/GenBank/DDBJ whole genome shotgun (WGS) entry which is preliminary data.</text>
</comment>
<keyword evidence="9" id="KW-0808">Transferase</keyword>
<dbReference type="InterPro" id="IPR008248">
    <property type="entry name" value="CheB-like"/>
</dbReference>
<accession>A0A6N7LZU8</accession>
<reference evidence="9 10" key="1">
    <citation type="submission" date="2019-10" db="EMBL/GenBank/DDBJ databases">
        <title>Alcanivorax sp.PA15-N-34 draft genome sequence.</title>
        <authorList>
            <person name="Liao X."/>
            <person name="Shao Z."/>
        </authorList>
    </citation>
    <scope>NUCLEOTIDE SEQUENCE [LARGE SCALE GENOMIC DNA]</scope>
    <source>
        <strain evidence="9 10">PA15-N-34</strain>
    </source>
</reference>
<comment type="function">
    <text evidence="4">Involved in chemotaxis. Part of a chemotaxis signal transduction system that modulates chemotaxis in response to various stimuli. Catalyzes the demethylation of specific methylglutamate residues introduced into the chemoreceptors (methyl-accepting chemotaxis proteins or MCP) by CheR. Also mediates the irreversible deamidation of specific glutamine residues to glutamic acid.</text>
</comment>
<dbReference type="InterPro" id="IPR011006">
    <property type="entry name" value="CheY-like_superfamily"/>
</dbReference>
<dbReference type="GO" id="GO:0050568">
    <property type="term" value="F:protein-glutamine glutaminase activity"/>
    <property type="evidence" value="ECO:0007669"/>
    <property type="project" value="UniProtKB-UniRule"/>
</dbReference>
<comment type="similarity">
    <text evidence="4">Belongs to the CheB family.</text>
</comment>
<dbReference type="EC" id="3.5.1.44" evidence="4"/>
<dbReference type="SMART" id="SM00448">
    <property type="entry name" value="REC"/>
    <property type="match status" value="1"/>
</dbReference>
<dbReference type="EMBL" id="WIRE01000001">
    <property type="protein sequence ID" value="MQX53590.1"/>
    <property type="molecule type" value="Genomic_DNA"/>
</dbReference>
<dbReference type="InterPro" id="IPR000673">
    <property type="entry name" value="Sig_transdc_resp-reg_Me-estase"/>
</dbReference>
<dbReference type="NCBIfam" id="NF001965">
    <property type="entry name" value="PRK00742.1"/>
    <property type="match status" value="1"/>
</dbReference>
<feature type="modified residue" description="4-aspartylphosphate" evidence="4 6">
    <location>
        <position position="56"/>
    </location>
</feature>
<dbReference type="GO" id="GO:0032259">
    <property type="term" value="P:methylation"/>
    <property type="evidence" value="ECO:0007669"/>
    <property type="project" value="UniProtKB-KW"/>
</dbReference>
<dbReference type="AlphaFoldDB" id="A0A6N7LZU8"/>
<keyword evidence="1 4" id="KW-0145">Chemotaxis</keyword>
<keyword evidence="9" id="KW-0489">Methyltransferase</keyword>
<evidence type="ECO:0000256" key="4">
    <source>
        <dbReference type="HAMAP-Rule" id="MF_00099"/>
    </source>
</evidence>
<dbReference type="HAMAP" id="MF_00099">
    <property type="entry name" value="CheB_chemtxs"/>
    <property type="match status" value="1"/>
</dbReference>
<dbReference type="PIRSF" id="PIRSF000876">
    <property type="entry name" value="RR_chemtxs_CheB"/>
    <property type="match status" value="1"/>
</dbReference>
<evidence type="ECO:0000313" key="10">
    <source>
        <dbReference type="Proteomes" id="UP000469421"/>
    </source>
</evidence>
<dbReference type="GO" id="GO:0008984">
    <property type="term" value="F:protein-glutamate methylesterase activity"/>
    <property type="evidence" value="ECO:0007669"/>
    <property type="project" value="UniProtKB-UniRule"/>
</dbReference>
<dbReference type="Gene3D" id="3.40.50.2300">
    <property type="match status" value="1"/>
</dbReference>
<comment type="subcellular location">
    <subcellularLocation>
        <location evidence="4">Cytoplasm</location>
    </subcellularLocation>
</comment>
<feature type="active site" evidence="4 5">
    <location>
        <position position="294"/>
    </location>
</feature>
<organism evidence="9 10">
    <name type="scientific">Alcanivorax sediminis</name>
    <dbReference type="NCBI Taxonomy" id="2663008"/>
    <lineage>
        <taxon>Bacteria</taxon>
        <taxon>Pseudomonadati</taxon>
        <taxon>Pseudomonadota</taxon>
        <taxon>Gammaproteobacteria</taxon>
        <taxon>Oceanospirillales</taxon>
        <taxon>Alcanivoracaceae</taxon>
        <taxon>Alcanivorax</taxon>
    </lineage>
</organism>
<evidence type="ECO:0000256" key="2">
    <source>
        <dbReference type="ARBA" id="ARBA00022801"/>
    </source>
</evidence>
<dbReference type="GO" id="GO:0005737">
    <property type="term" value="C:cytoplasm"/>
    <property type="evidence" value="ECO:0007669"/>
    <property type="project" value="UniProtKB-SubCell"/>
</dbReference>
<feature type="active site" evidence="4 5">
    <location>
        <position position="198"/>
    </location>
</feature>
<gene>
    <name evidence="4 9" type="primary">cheB</name>
    <name evidence="9" type="ORF">GFN93_10040</name>
</gene>
<evidence type="ECO:0000256" key="1">
    <source>
        <dbReference type="ARBA" id="ARBA00022500"/>
    </source>
</evidence>
<dbReference type="GO" id="GO:0008168">
    <property type="term" value="F:methyltransferase activity"/>
    <property type="evidence" value="ECO:0007669"/>
    <property type="project" value="UniProtKB-KW"/>
</dbReference>
<protein>
    <recommendedName>
        <fullName evidence="4">Protein-glutamate methylesterase/protein-glutamine glutaminase</fullName>
        <ecNumber evidence="4">3.1.1.61</ecNumber>
        <ecNumber evidence="4">3.5.1.44</ecNumber>
    </recommendedName>
</protein>
<dbReference type="PANTHER" id="PTHR42872">
    <property type="entry name" value="PROTEIN-GLUTAMATE METHYLESTERASE/PROTEIN-GLUTAMINE GLUTAMINASE"/>
    <property type="match status" value="1"/>
</dbReference>
<dbReference type="Pfam" id="PF00072">
    <property type="entry name" value="Response_reg"/>
    <property type="match status" value="1"/>
</dbReference>
<dbReference type="SUPFAM" id="SSF52172">
    <property type="entry name" value="CheY-like"/>
    <property type="match status" value="1"/>
</dbReference>
<comment type="catalytic activity">
    <reaction evidence="4">
        <text>L-glutaminyl-[protein] + H2O = L-glutamyl-[protein] + NH4(+)</text>
        <dbReference type="Rhea" id="RHEA:16441"/>
        <dbReference type="Rhea" id="RHEA-COMP:10207"/>
        <dbReference type="Rhea" id="RHEA-COMP:10208"/>
        <dbReference type="ChEBI" id="CHEBI:15377"/>
        <dbReference type="ChEBI" id="CHEBI:28938"/>
        <dbReference type="ChEBI" id="CHEBI:29973"/>
        <dbReference type="ChEBI" id="CHEBI:30011"/>
        <dbReference type="EC" id="3.5.1.44"/>
    </reaction>
</comment>
<dbReference type="SUPFAM" id="SSF52738">
    <property type="entry name" value="Methylesterase CheB, C-terminal domain"/>
    <property type="match status" value="1"/>
</dbReference>
<evidence type="ECO:0000256" key="3">
    <source>
        <dbReference type="ARBA" id="ARBA00048267"/>
    </source>
</evidence>
<evidence type="ECO:0000313" key="9">
    <source>
        <dbReference type="EMBL" id="MQX53590.1"/>
    </source>
</evidence>
<keyword evidence="4 6" id="KW-0597">Phosphoprotein</keyword>
<dbReference type="EC" id="3.1.1.61" evidence="4"/>
<evidence type="ECO:0000256" key="6">
    <source>
        <dbReference type="PROSITE-ProRule" id="PRU00169"/>
    </source>
</evidence>
<dbReference type="PROSITE" id="PS50122">
    <property type="entry name" value="CHEB"/>
    <property type="match status" value="1"/>
</dbReference>
<feature type="domain" description="Response regulatory" evidence="7">
    <location>
        <begin position="5"/>
        <end position="123"/>
    </location>
</feature>
<dbReference type="Gene3D" id="3.40.50.180">
    <property type="entry name" value="Methylesterase CheB, C-terminal domain"/>
    <property type="match status" value="1"/>
</dbReference>
<dbReference type="InterPro" id="IPR001789">
    <property type="entry name" value="Sig_transdc_resp-reg_receiver"/>
</dbReference>
<dbReference type="CDD" id="cd17541">
    <property type="entry name" value="REC_CheB-like"/>
    <property type="match status" value="1"/>
</dbReference>
<dbReference type="InterPro" id="IPR035909">
    <property type="entry name" value="CheB_C"/>
</dbReference>
<comment type="domain">
    <text evidence="4">Contains a C-terminal catalytic domain, and an N-terminal region which modulates catalytic activity.</text>
</comment>
<dbReference type="PROSITE" id="PS50110">
    <property type="entry name" value="RESPONSE_REGULATORY"/>
    <property type="match status" value="1"/>
</dbReference>
<feature type="domain" description="CheB-type methylesterase" evidence="8">
    <location>
        <begin position="159"/>
        <end position="352"/>
    </location>
</feature>
<keyword evidence="10" id="KW-1185">Reference proteome</keyword>
<keyword evidence="4" id="KW-0963">Cytoplasm</keyword>
<dbReference type="PANTHER" id="PTHR42872:SF3">
    <property type="entry name" value="PROTEIN-GLUTAMATE METHYLESTERASE_PROTEIN-GLUTAMINE GLUTAMINASE 1"/>
    <property type="match status" value="1"/>
</dbReference>
<sequence length="373" mass="40387">MNRIRVFLVDDTAAVRHILTQILEEDPEIVVVGTASDGQQGLERLTRVEADLLILDVEMPGMGGLEMLKALKARQSTLPVLVFSSITERGAMVTIEALSLGANDYVPKPAMVGTAAEARDYIRNSLLSKIKSLFKLEPVNTPTRIPTATFVPNPAYRRIPSRVDLVVIGSSMGGPKALGEILPALAEDFPVPILLVQHMPAVFTKALAERLNQNSKLSIKECNEPTVIEPGQALLAAGDYHMTVSRHGDQIVAAPLRSEPVNFCRPAVDILFNTAAEHFGANTLAVVLTGMGQDGLDGCRKLSEAGAQILIQDRASSAVWGMPGSVSRAGLATAEFPLIRMADEITRRVNRGRPTFRSRLERKEGKQNQEVQG</sequence>
<evidence type="ECO:0000256" key="5">
    <source>
        <dbReference type="PROSITE-ProRule" id="PRU00050"/>
    </source>
</evidence>
<dbReference type="GO" id="GO:0000156">
    <property type="term" value="F:phosphorelay response regulator activity"/>
    <property type="evidence" value="ECO:0007669"/>
    <property type="project" value="InterPro"/>
</dbReference>
<name>A0A6N7LZU8_9GAMM</name>
<dbReference type="GO" id="GO:0006935">
    <property type="term" value="P:chemotaxis"/>
    <property type="evidence" value="ECO:0007669"/>
    <property type="project" value="UniProtKB-UniRule"/>
</dbReference>
<comment type="catalytic activity">
    <reaction evidence="3 4">
        <text>[protein]-L-glutamate 5-O-methyl ester + H2O = L-glutamyl-[protein] + methanol + H(+)</text>
        <dbReference type="Rhea" id="RHEA:23236"/>
        <dbReference type="Rhea" id="RHEA-COMP:10208"/>
        <dbReference type="Rhea" id="RHEA-COMP:10311"/>
        <dbReference type="ChEBI" id="CHEBI:15377"/>
        <dbReference type="ChEBI" id="CHEBI:15378"/>
        <dbReference type="ChEBI" id="CHEBI:17790"/>
        <dbReference type="ChEBI" id="CHEBI:29973"/>
        <dbReference type="ChEBI" id="CHEBI:82795"/>
        <dbReference type="EC" id="3.1.1.61"/>
    </reaction>
</comment>